<organism evidence="1 2">
    <name type="scientific">Nocardiopsis suaedae</name>
    <dbReference type="NCBI Taxonomy" id="3018444"/>
    <lineage>
        <taxon>Bacteria</taxon>
        <taxon>Bacillati</taxon>
        <taxon>Actinomycetota</taxon>
        <taxon>Actinomycetes</taxon>
        <taxon>Streptosporangiales</taxon>
        <taxon>Nocardiopsidaceae</taxon>
        <taxon>Nocardiopsis</taxon>
    </lineage>
</organism>
<accession>A0ABT4TI63</accession>
<evidence type="ECO:0000313" key="1">
    <source>
        <dbReference type="EMBL" id="MDA2804400.1"/>
    </source>
</evidence>
<reference evidence="1" key="1">
    <citation type="submission" date="2023-01" db="EMBL/GenBank/DDBJ databases">
        <title>Draft genome sequence of Nocardiopsis sp. LSu2-4 isolated from halophytes.</title>
        <authorList>
            <person name="Duangmal K."/>
            <person name="Chantavorakit T."/>
        </authorList>
    </citation>
    <scope>NUCLEOTIDE SEQUENCE</scope>
    <source>
        <strain evidence="1">LSu2-4</strain>
    </source>
</reference>
<evidence type="ECO:0000313" key="2">
    <source>
        <dbReference type="Proteomes" id="UP001165685"/>
    </source>
</evidence>
<name>A0ABT4TI63_9ACTN</name>
<gene>
    <name evidence="1" type="ORF">O4U47_07730</name>
</gene>
<comment type="caution">
    <text evidence="1">The sequence shown here is derived from an EMBL/GenBank/DDBJ whole genome shotgun (WGS) entry which is preliminary data.</text>
</comment>
<keyword evidence="2" id="KW-1185">Reference proteome</keyword>
<dbReference type="RefSeq" id="WP_270676935.1">
    <property type="nucleotide sequence ID" value="NZ_JAQFWP010000010.1"/>
</dbReference>
<sequence>MERRFSGPVLGVVLVGALLVAVSIVARFGGALGIPGADDLTWLAEEPVHYGDDPSGWEREEAAGVSFTVPGDWDAVPEGGLKDGYAASWHSPDGDPLGELSVLDYPGDDTGPYQALIEAASLERGEELDLPLGTNDGCQEYDLPEAYAAGLCAYPASYTDPGTGEGIAVNGTYYVLQTEQGTAPVLVRLLRADDFDADDAMALLNGLRPAPDGWRAWTGD</sequence>
<dbReference type="EMBL" id="JAQFWP010000010">
    <property type="protein sequence ID" value="MDA2804400.1"/>
    <property type="molecule type" value="Genomic_DNA"/>
</dbReference>
<proteinExistence type="predicted"/>
<protein>
    <submittedName>
        <fullName evidence="1">Uncharacterized protein</fullName>
    </submittedName>
</protein>
<dbReference type="Proteomes" id="UP001165685">
    <property type="component" value="Unassembled WGS sequence"/>
</dbReference>